<feature type="binding site" evidence="5">
    <location>
        <position position="231"/>
    </location>
    <ligand>
        <name>3-dehydroquinate</name>
        <dbReference type="ChEBI" id="CHEBI:32364"/>
    </ligand>
</feature>
<evidence type="ECO:0000256" key="4">
    <source>
        <dbReference type="ARBA" id="ARBA00023270"/>
    </source>
</evidence>
<dbReference type="GO" id="GO:0009073">
    <property type="term" value="P:aromatic amino acid family biosynthetic process"/>
    <property type="evidence" value="ECO:0007669"/>
    <property type="project" value="UniProtKB-KW"/>
</dbReference>
<sequence length="260" mass="29234">MKQYNIKGYRIDCTQPLLCAPIIGTSVEEVKAEIKRIEESDVEVVEWRIDLFLTHEPAYKLLEMSSYLYQGLSDRILLYTLRSQAEGGECGLSAQEKAELLKELISYHHADLIDLEDAFLQTGNTALLQKAHKQQMKVIVSHHDFLQTPKREELCEKLLVMSKRGGDIVKLACMPQSHEDVLTLAQVGQWARKELDCALIMISMGTLGMPARVFPTLFSSVLSFAGVSGSSAPGQLSVQEMRSIWKSLQENEKKGVDEYV</sequence>
<organism evidence="6 7">
    <name type="scientific">Amedibacillus dolichus</name>
    <dbReference type="NCBI Taxonomy" id="31971"/>
    <lineage>
        <taxon>Bacteria</taxon>
        <taxon>Bacillati</taxon>
        <taxon>Bacillota</taxon>
        <taxon>Erysipelotrichia</taxon>
        <taxon>Erysipelotrichales</taxon>
        <taxon>Erysipelotrichaceae</taxon>
        <taxon>Amedibacillus</taxon>
    </lineage>
</organism>
<dbReference type="OrthoDB" id="9813659at2"/>
<evidence type="ECO:0000256" key="1">
    <source>
        <dbReference type="ARBA" id="ARBA00001864"/>
    </source>
</evidence>
<dbReference type="InterPro" id="IPR050146">
    <property type="entry name" value="Type-I_3-dehydroquinase"/>
</dbReference>
<comment type="caution">
    <text evidence="5">Lacks conserved residue(s) required for the propagation of feature annotation.</text>
</comment>
<dbReference type="GO" id="GO:0046279">
    <property type="term" value="P:3,4-dihydroxybenzoate biosynthetic process"/>
    <property type="evidence" value="ECO:0007669"/>
    <property type="project" value="TreeGrafter"/>
</dbReference>
<feature type="binding site" evidence="5">
    <location>
        <begin position="46"/>
        <end position="48"/>
    </location>
    <ligand>
        <name>3-dehydroquinate</name>
        <dbReference type="ChEBI" id="CHEBI:32364"/>
    </ligand>
</feature>
<comment type="function">
    <text evidence="5">Involved in the third step of the chorismate pathway, which leads to the biosynthesis of aromatic amino acids. Catalyzes the cis-dehydration of 3-dehydroquinate (DHQ) and introduces the first double bond of the aromatic ring to yield 3-dehydroshikimate.</text>
</comment>
<comment type="similarity">
    <text evidence="5">Belongs to the type-I 3-dehydroquinase family.</text>
</comment>
<dbReference type="GO" id="GO:0008652">
    <property type="term" value="P:amino acid biosynthetic process"/>
    <property type="evidence" value="ECO:0007669"/>
    <property type="project" value="UniProtKB-KW"/>
</dbReference>
<keyword evidence="7" id="KW-1185">Reference proteome</keyword>
<reference evidence="6 7" key="1">
    <citation type="submission" date="2018-08" db="EMBL/GenBank/DDBJ databases">
        <title>A genome reference for cultivated species of the human gut microbiota.</title>
        <authorList>
            <person name="Zou Y."/>
            <person name="Xue W."/>
            <person name="Luo G."/>
        </authorList>
    </citation>
    <scope>NUCLEOTIDE SEQUENCE [LARGE SCALE GENOMIC DNA]</scope>
    <source>
        <strain evidence="6 7">AF35-6BH</strain>
    </source>
</reference>
<evidence type="ECO:0000256" key="5">
    <source>
        <dbReference type="HAMAP-Rule" id="MF_00214"/>
    </source>
</evidence>
<dbReference type="InterPro" id="IPR001381">
    <property type="entry name" value="DHquinase_I"/>
</dbReference>
<gene>
    <name evidence="5 6" type="primary">aroD</name>
    <name evidence="6" type="ORF">DWZ83_02330</name>
</gene>
<feature type="binding site" evidence="5">
    <location>
        <position position="82"/>
    </location>
    <ligand>
        <name>3-dehydroquinate</name>
        <dbReference type="ChEBI" id="CHEBI:32364"/>
    </ligand>
</feature>
<keyword evidence="2 5" id="KW-0057">Aromatic amino acid biosynthesis</keyword>
<feature type="binding site" evidence="5">
    <location>
        <position position="235"/>
    </location>
    <ligand>
        <name>3-dehydroquinate</name>
        <dbReference type="ChEBI" id="CHEBI:32364"/>
    </ligand>
</feature>
<dbReference type="GO" id="GO:0009423">
    <property type="term" value="P:chorismate biosynthetic process"/>
    <property type="evidence" value="ECO:0007669"/>
    <property type="project" value="UniProtKB-UniRule"/>
</dbReference>
<dbReference type="EMBL" id="QRPK01000006">
    <property type="protein sequence ID" value="RHM14912.1"/>
    <property type="molecule type" value="Genomic_DNA"/>
</dbReference>
<protein>
    <recommendedName>
        <fullName evidence="5">3-dehydroquinate dehydratase</fullName>
        <shortName evidence="5">3-dehydroquinase</shortName>
        <ecNumber evidence="5">4.2.1.10</ecNumber>
    </recommendedName>
    <alternativeName>
        <fullName evidence="5">Type I DHQase</fullName>
    </alternativeName>
    <alternativeName>
        <fullName evidence="5">Type I dehydroquinase</fullName>
        <shortName evidence="5">DHQ1</shortName>
    </alternativeName>
</protein>
<keyword evidence="3 5" id="KW-0456">Lyase</keyword>
<dbReference type="CDD" id="cd00502">
    <property type="entry name" value="DHQase_I"/>
    <property type="match status" value="1"/>
</dbReference>
<dbReference type="NCBIfam" id="TIGR01093">
    <property type="entry name" value="aroD"/>
    <property type="match status" value="1"/>
</dbReference>
<feature type="active site" description="Proton donor/acceptor" evidence="5">
    <location>
        <position position="143"/>
    </location>
</feature>
<dbReference type="GO" id="GO:0003855">
    <property type="term" value="F:3-dehydroquinate dehydratase activity"/>
    <property type="evidence" value="ECO:0007669"/>
    <property type="project" value="UniProtKB-UniRule"/>
</dbReference>
<feature type="binding site" evidence="5">
    <location>
        <position position="212"/>
    </location>
    <ligand>
        <name>3-dehydroquinate</name>
        <dbReference type="ChEBI" id="CHEBI:32364"/>
    </ligand>
</feature>
<dbReference type="Pfam" id="PF01487">
    <property type="entry name" value="DHquinase_I"/>
    <property type="match status" value="1"/>
</dbReference>
<comment type="pathway">
    <text evidence="5">Metabolic intermediate biosynthesis; chorismate biosynthesis; chorismate from D-erythrose 4-phosphate and phosphoenolpyruvate: step 3/7.</text>
</comment>
<dbReference type="EC" id="4.2.1.10" evidence="5"/>
<comment type="subunit">
    <text evidence="5">Homodimer.</text>
</comment>
<comment type="catalytic activity">
    <reaction evidence="1 5">
        <text>3-dehydroquinate = 3-dehydroshikimate + H2O</text>
        <dbReference type="Rhea" id="RHEA:21096"/>
        <dbReference type="ChEBI" id="CHEBI:15377"/>
        <dbReference type="ChEBI" id="CHEBI:16630"/>
        <dbReference type="ChEBI" id="CHEBI:32364"/>
        <dbReference type="EC" id="4.2.1.10"/>
    </reaction>
</comment>
<comment type="caution">
    <text evidence="6">The sequence shown here is derived from an EMBL/GenBank/DDBJ whole genome shotgun (WGS) entry which is preliminary data.</text>
</comment>
<dbReference type="AlphaFoldDB" id="A0A415PQ92"/>
<dbReference type="PANTHER" id="PTHR43699">
    <property type="entry name" value="3-DEHYDROQUINATE DEHYDRATASE"/>
    <property type="match status" value="1"/>
</dbReference>
<dbReference type="HAMAP" id="MF_00214">
    <property type="entry name" value="AroD"/>
    <property type="match status" value="1"/>
</dbReference>
<evidence type="ECO:0000313" key="7">
    <source>
        <dbReference type="Proteomes" id="UP000284868"/>
    </source>
</evidence>
<dbReference type="FunFam" id="3.20.20.70:FF:000047">
    <property type="entry name" value="3-dehydroquinate dehydratase"/>
    <property type="match status" value="1"/>
</dbReference>
<keyword evidence="4 5" id="KW-0704">Schiff base</keyword>
<dbReference type="RefSeq" id="WP_022420103.1">
    <property type="nucleotide sequence ID" value="NZ_CAUFDR010000009.1"/>
</dbReference>
<name>A0A415PQ92_9FIRM</name>
<evidence type="ECO:0000256" key="3">
    <source>
        <dbReference type="ARBA" id="ARBA00023239"/>
    </source>
</evidence>
<dbReference type="UniPathway" id="UPA00053">
    <property type="reaction ID" value="UER00086"/>
</dbReference>
<dbReference type="InterPro" id="IPR013785">
    <property type="entry name" value="Aldolase_TIM"/>
</dbReference>
<accession>A0A415PQ92</accession>
<feature type="active site" description="Schiff-base intermediate with substrate" evidence="5">
    <location>
        <position position="170"/>
    </location>
</feature>
<dbReference type="Proteomes" id="UP000284868">
    <property type="component" value="Unassembled WGS sequence"/>
</dbReference>
<evidence type="ECO:0000313" key="6">
    <source>
        <dbReference type="EMBL" id="RHM14912.1"/>
    </source>
</evidence>
<evidence type="ECO:0000256" key="2">
    <source>
        <dbReference type="ARBA" id="ARBA00023141"/>
    </source>
</evidence>
<dbReference type="PANTHER" id="PTHR43699:SF1">
    <property type="entry name" value="3-DEHYDROQUINATE DEHYDRATASE"/>
    <property type="match status" value="1"/>
</dbReference>
<proteinExistence type="inferred from homology"/>
<dbReference type="SUPFAM" id="SSF51569">
    <property type="entry name" value="Aldolase"/>
    <property type="match status" value="1"/>
</dbReference>
<dbReference type="Gene3D" id="3.20.20.70">
    <property type="entry name" value="Aldolase class I"/>
    <property type="match status" value="1"/>
</dbReference>
<keyword evidence="5" id="KW-0028">Amino-acid biosynthesis</keyword>